<gene>
    <name evidence="2" type="ORF">F0U60_08325</name>
</gene>
<name>A0ABY9WSW9_9BACT</name>
<dbReference type="EMBL" id="CP043494">
    <property type="protein sequence ID" value="WNG44106.1"/>
    <property type="molecule type" value="Genomic_DNA"/>
</dbReference>
<feature type="domain" description="Type I restriction enzyme R protein N-terminal" evidence="1">
    <location>
        <begin position="55"/>
        <end position="122"/>
    </location>
</feature>
<dbReference type="Pfam" id="PF13588">
    <property type="entry name" value="HSDR_N_2"/>
    <property type="match status" value="1"/>
</dbReference>
<organism evidence="2 3">
    <name type="scientific">Archangium minus</name>
    <dbReference type="NCBI Taxonomy" id="83450"/>
    <lineage>
        <taxon>Bacteria</taxon>
        <taxon>Pseudomonadati</taxon>
        <taxon>Myxococcota</taxon>
        <taxon>Myxococcia</taxon>
        <taxon>Myxococcales</taxon>
        <taxon>Cystobacterineae</taxon>
        <taxon>Archangiaceae</taxon>
        <taxon>Archangium</taxon>
    </lineage>
</organism>
<dbReference type="Gene3D" id="3.40.50.300">
    <property type="entry name" value="P-loop containing nucleotide triphosphate hydrolases"/>
    <property type="match status" value="1"/>
</dbReference>
<keyword evidence="3" id="KW-1185">Reference proteome</keyword>
<dbReference type="Proteomes" id="UP001611383">
    <property type="component" value="Chromosome"/>
</dbReference>
<dbReference type="InterPro" id="IPR029464">
    <property type="entry name" value="HSDR_N"/>
</dbReference>
<reference evidence="2 3" key="1">
    <citation type="submission" date="2019-08" db="EMBL/GenBank/DDBJ databases">
        <title>Archangium and Cystobacter genomes.</title>
        <authorList>
            <person name="Chen I.-C.K."/>
            <person name="Wielgoss S."/>
        </authorList>
    </citation>
    <scope>NUCLEOTIDE SEQUENCE [LARGE SCALE GENOMIC DNA]</scope>
    <source>
        <strain evidence="2 3">Cbm 6</strain>
    </source>
</reference>
<protein>
    <recommendedName>
        <fullName evidence="1">Type I restriction enzyme R protein N-terminal domain-containing protein</fullName>
    </recommendedName>
</protein>
<dbReference type="InterPro" id="IPR027417">
    <property type="entry name" value="P-loop_NTPase"/>
</dbReference>
<evidence type="ECO:0000313" key="2">
    <source>
        <dbReference type="EMBL" id="WNG44106.1"/>
    </source>
</evidence>
<proteinExistence type="predicted"/>
<dbReference type="SUPFAM" id="SSF52540">
    <property type="entry name" value="P-loop containing nucleoside triphosphate hydrolases"/>
    <property type="match status" value="1"/>
</dbReference>
<evidence type="ECO:0000313" key="3">
    <source>
        <dbReference type="Proteomes" id="UP001611383"/>
    </source>
</evidence>
<evidence type="ECO:0000259" key="1">
    <source>
        <dbReference type="Pfam" id="PF13588"/>
    </source>
</evidence>
<dbReference type="Gene3D" id="3.90.1570.30">
    <property type="match status" value="1"/>
</dbReference>
<sequence length="1085" mass="121899">MSYPTEEDLRSRLLVPYLLALGIGPDRCQFERSFSLRIGHHTLVSGAKSGREIVNARFDILVTTERGEPLFIVELKRQELELSEDDRDQGISYARLVHPIAPFVVLTNGRECRLFDTVTKEQLIAEQLPPRATARAKARGWVTGDSLLLRQEAMELFLGYSGENLRLFADAQRGARIAGLRGGPNELERKYLPQAYVQRTGVEQAIKQFLAGDRSVFVLAGASGVGKTNEMCALAERLGARMPAFFFNAAQLPGTIDEAIASDFNWNFSEALALPQIVRRLHQLATRTGEQILIFVDAVDESIARNMPQALSDLVYHLEAVTSAVKLVVALKSSEWERFASVAGVPTVLADRCVPPLKLRTGKNETAQRPVRSDVVEKEDEEGSLAVAHGIRPSFELRQFAESERCEAFEKYCAAFGVVSASPGGIYSAVRDPFMMRIIAETYAGGELPHSGVVELDVLRRYVERKLEKIDERERRALAIKELVAVARALYDSVSEDPPARRRHSRNAGVRHDEMAMDDARSLESVPERSIRAVLSIAGVVIGHDAETHGLLVRIADYNGRECLRFLYDRIRDYVVAVHVLRFDELDPRTFAAGLPKWAAHPLGREALRLYFRSPVARHKEMIFAFADEQVARFLDAYEQIREQLGDLAHLQMEPGGNGGAGVVYSLFPGGDWSVGFFCRNEMDNKSRVVRYENYTKEWRSAYEQGVLIEPFARKIRYGKNFSLILDDPVRLGVVFALTELRLLVKGGGLDWRHSDLLAQEITFSVLSRARDALGLPPRRDVGYADGLMPRDLLPVLIKEIRCLAHARFGEYFFRYRYFQQEYSRVVAETRARGEEPKLVSLQMGADAHENAKQKAQDAAARGVRFPAVNITPGDGLPVLDTALDVIEKRRGVLRKHYLPGPDRDSQWARRSFEEGYSDAQLVRYVDVLMRHVGREYPAMVRANFGILSWMFKLANVGQIRAEVRYARPRNPARANLRGGSVTFMLKQGAPGADVFICQDEDLQPKFTQSYTTYDEESGRDYLLGPVLTSFGGFIRPGRDVPLAWGESARGAASETPVRLWIYYLLEVELEKVTPENLMSVLSIK</sequence>
<accession>A0ABY9WSW9</accession>